<protein>
    <submittedName>
        <fullName evidence="1">Uncharacterized protein</fullName>
    </submittedName>
</protein>
<dbReference type="AlphaFoldDB" id="A0A250JT56"/>
<keyword evidence="2" id="KW-1185">Reference proteome</keyword>
<evidence type="ECO:0000313" key="2">
    <source>
        <dbReference type="Proteomes" id="UP000217343"/>
    </source>
</evidence>
<dbReference type="Proteomes" id="UP000217343">
    <property type="component" value="Chromosome"/>
</dbReference>
<dbReference type="KEGG" id="mmas:MYMAC_002488"/>
<dbReference type="InterPro" id="IPR021655">
    <property type="entry name" value="Put_metal-bd"/>
</dbReference>
<evidence type="ECO:0000313" key="1">
    <source>
        <dbReference type="EMBL" id="ATB46883.1"/>
    </source>
</evidence>
<dbReference type="Pfam" id="PF11617">
    <property type="entry name" value="Cu-binding_MopE"/>
    <property type="match status" value="1"/>
</dbReference>
<sequence>MDGYGHGGHWQYACNRPSGYVSNGSDCHDSNASINPGMPESCMDTIDNNCDGYVAPYCGSNPNPNPTPWPCPPGQSCQEP</sequence>
<dbReference type="OrthoDB" id="5506679at2"/>
<reference evidence="1 2" key="1">
    <citation type="submission" date="2017-06" db="EMBL/GenBank/DDBJ databases">
        <title>Sequencing and comparative analysis of myxobacterial genomes.</title>
        <authorList>
            <person name="Rupp O."/>
            <person name="Goesmann A."/>
            <person name="Sogaard-Andersen L."/>
        </authorList>
    </citation>
    <scope>NUCLEOTIDE SEQUENCE [LARGE SCALE GENOMIC DNA]</scope>
    <source>
        <strain evidence="1 2">DSM 14697</strain>
    </source>
</reference>
<gene>
    <name evidence="1" type="ORF">MYMAC_002488</name>
</gene>
<proteinExistence type="predicted"/>
<dbReference type="EMBL" id="CP022203">
    <property type="protein sequence ID" value="ATB46883.1"/>
    <property type="molecule type" value="Genomic_DNA"/>
</dbReference>
<accession>A0A250JT56</accession>
<dbReference type="RefSeq" id="WP_157757494.1">
    <property type="nucleotide sequence ID" value="NZ_CP022203.1"/>
</dbReference>
<organism evidence="1 2">
    <name type="scientific">Corallococcus macrosporus DSM 14697</name>
    <dbReference type="NCBI Taxonomy" id="1189310"/>
    <lineage>
        <taxon>Bacteria</taxon>
        <taxon>Pseudomonadati</taxon>
        <taxon>Myxococcota</taxon>
        <taxon>Myxococcia</taxon>
        <taxon>Myxococcales</taxon>
        <taxon>Cystobacterineae</taxon>
        <taxon>Myxococcaceae</taxon>
        <taxon>Corallococcus</taxon>
    </lineage>
</organism>
<name>A0A250JT56_9BACT</name>